<keyword evidence="3" id="KW-1185">Reference proteome</keyword>
<organism evidence="2 3">
    <name type="scientific">Symbiodinium microadriaticum</name>
    <name type="common">Dinoflagellate</name>
    <name type="synonym">Zooxanthella microadriatica</name>
    <dbReference type="NCBI Taxonomy" id="2951"/>
    <lineage>
        <taxon>Eukaryota</taxon>
        <taxon>Sar</taxon>
        <taxon>Alveolata</taxon>
        <taxon>Dinophyceae</taxon>
        <taxon>Suessiales</taxon>
        <taxon>Symbiodiniaceae</taxon>
        <taxon>Symbiodinium</taxon>
    </lineage>
</organism>
<dbReference type="Proteomes" id="UP000186817">
    <property type="component" value="Unassembled WGS sequence"/>
</dbReference>
<evidence type="ECO:0000259" key="1">
    <source>
        <dbReference type="PROSITE" id="PS50878"/>
    </source>
</evidence>
<evidence type="ECO:0000313" key="3">
    <source>
        <dbReference type="Proteomes" id="UP000186817"/>
    </source>
</evidence>
<dbReference type="InterPro" id="IPR000477">
    <property type="entry name" value="RT_dom"/>
</dbReference>
<comment type="caution">
    <text evidence="2">The sequence shown here is derived from an EMBL/GenBank/DDBJ whole genome shotgun (WGS) entry which is preliminary data.</text>
</comment>
<evidence type="ECO:0000313" key="2">
    <source>
        <dbReference type="EMBL" id="OLP80016.1"/>
    </source>
</evidence>
<dbReference type="OrthoDB" id="459924at2759"/>
<dbReference type="Pfam" id="PF00078">
    <property type="entry name" value="RVT_1"/>
    <property type="match status" value="1"/>
</dbReference>
<dbReference type="AlphaFoldDB" id="A0A1Q9CAR9"/>
<reference evidence="2 3" key="1">
    <citation type="submission" date="2016-02" db="EMBL/GenBank/DDBJ databases">
        <title>Genome analysis of coral dinoflagellate symbionts highlights evolutionary adaptations to a symbiotic lifestyle.</title>
        <authorList>
            <person name="Aranda M."/>
            <person name="Li Y."/>
            <person name="Liew Y.J."/>
            <person name="Baumgarten S."/>
            <person name="Simakov O."/>
            <person name="Wilson M."/>
            <person name="Piel J."/>
            <person name="Ashoor H."/>
            <person name="Bougouffa S."/>
            <person name="Bajic V.B."/>
            <person name="Ryu T."/>
            <person name="Ravasi T."/>
            <person name="Bayer T."/>
            <person name="Micklem G."/>
            <person name="Kim H."/>
            <person name="Bhak J."/>
            <person name="Lajeunesse T.C."/>
            <person name="Voolstra C.R."/>
        </authorList>
    </citation>
    <scope>NUCLEOTIDE SEQUENCE [LARGE SCALE GENOMIC DNA]</scope>
    <source>
        <strain evidence="2 3">CCMP2467</strain>
    </source>
</reference>
<protein>
    <recommendedName>
        <fullName evidence="1">Reverse transcriptase domain-containing protein</fullName>
    </recommendedName>
</protein>
<dbReference type="PROSITE" id="PS50878">
    <property type="entry name" value="RT_POL"/>
    <property type="match status" value="1"/>
</dbReference>
<gene>
    <name evidence="2" type="ORF">AK812_SmicGene39618</name>
</gene>
<dbReference type="EMBL" id="LSRX01001425">
    <property type="protein sequence ID" value="OLP80016.1"/>
    <property type="molecule type" value="Genomic_DNA"/>
</dbReference>
<accession>A0A1Q9CAR9</accession>
<proteinExistence type="predicted"/>
<name>A0A1Q9CAR9_SYMMI</name>
<feature type="domain" description="Reverse transcriptase" evidence="1">
    <location>
        <begin position="1"/>
        <end position="183"/>
    </location>
</feature>
<sequence length="613" mass="65561">MPPTPVCTFHATRTGAEALVHTLQAKTQADPHLTVLSVDISAAYDTVSREAMLSALREVPQASALMPFVRLWYARESVYVWAAGSQAHRITQAEGGEQGDPLMPALFALAFAPALRDLHADLRPDEQALAFLDDAYILSPPHRALQLYQRFERHAFDRAHLRLNPANTRVWNNTRAYAAGHDAAVLSCLDALLHADDASGLPALAAARAQLALRHGGLGLRSAERHAIAAYWASWADALPALASRDPAFAQALTRSLEDPGPLPHALAALKEASASLQAAGFQAPTWDAVLSAVPPAAPEDDPADLTRGWQRPASHTVDEFCHRAIRRELDAAGLAMLDSLSGPHAASVFTTRPVSPELSLSSPCFRVLLLRRLRLPLPLTAARCRCRQPHDLFGDHLAACPRSGVLRARSGPLERAAARICREAGATVALNVRLRDLNVDVARQDERRIEVIANGLALWGGAQLAVDTTLVSPLTSAGAPRRSAGRTAGAALALARKAKERTYPELRQSARCKLVVLALELGGRWSTEAATFVRLLARLHSRAVPASSRGPSISAFTARWSALLSFAAARAFAASLPSLPLGGTANVDGEPPLLSDILAESSLEPPLASRMP</sequence>